<reference evidence="2 3" key="1">
    <citation type="submission" date="2024-08" db="EMBL/GenBank/DDBJ databases">
        <title>Insights into the chromosomal genome structure of Flemingia macrophylla.</title>
        <authorList>
            <person name="Ding Y."/>
            <person name="Zhao Y."/>
            <person name="Bi W."/>
            <person name="Wu M."/>
            <person name="Zhao G."/>
            <person name="Gong Y."/>
            <person name="Li W."/>
            <person name="Zhang P."/>
        </authorList>
    </citation>
    <scope>NUCLEOTIDE SEQUENCE [LARGE SCALE GENOMIC DNA]</scope>
    <source>
        <strain evidence="2">DYQJB</strain>
        <tissue evidence="2">Leaf</tissue>
    </source>
</reference>
<feature type="chain" id="PRO_5044829556" evidence="1">
    <location>
        <begin position="25"/>
        <end position="180"/>
    </location>
</feature>
<accession>A0ABD1L278</accession>
<keyword evidence="1" id="KW-0732">Signal</keyword>
<dbReference type="Gene3D" id="3.40.50.2000">
    <property type="entry name" value="Glycogen Phosphorylase B"/>
    <property type="match status" value="1"/>
</dbReference>
<dbReference type="EMBL" id="JBGMDY010000011">
    <property type="protein sequence ID" value="KAL2317180.1"/>
    <property type="molecule type" value="Genomic_DNA"/>
</dbReference>
<evidence type="ECO:0000313" key="3">
    <source>
        <dbReference type="Proteomes" id="UP001603857"/>
    </source>
</evidence>
<dbReference type="AlphaFoldDB" id="A0ABD1L278"/>
<name>A0ABD1L278_9FABA</name>
<dbReference type="Proteomes" id="UP001603857">
    <property type="component" value="Unassembled WGS sequence"/>
</dbReference>
<keyword evidence="3" id="KW-1185">Reference proteome</keyword>
<feature type="signal peptide" evidence="1">
    <location>
        <begin position="1"/>
        <end position="24"/>
    </location>
</feature>
<evidence type="ECO:0000313" key="2">
    <source>
        <dbReference type="EMBL" id="KAL2317180.1"/>
    </source>
</evidence>
<comment type="caution">
    <text evidence="2">The sequence shown here is derived from an EMBL/GenBank/DDBJ whole genome shotgun (WGS) entry which is preliminary data.</text>
</comment>
<organism evidence="2 3">
    <name type="scientific">Flemingia macrophylla</name>
    <dbReference type="NCBI Taxonomy" id="520843"/>
    <lineage>
        <taxon>Eukaryota</taxon>
        <taxon>Viridiplantae</taxon>
        <taxon>Streptophyta</taxon>
        <taxon>Embryophyta</taxon>
        <taxon>Tracheophyta</taxon>
        <taxon>Spermatophyta</taxon>
        <taxon>Magnoliopsida</taxon>
        <taxon>eudicotyledons</taxon>
        <taxon>Gunneridae</taxon>
        <taxon>Pentapetalae</taxon>
        <taxon>rosids</taxon>
        <taxon>fabids</taxon>
        <taxon>Fabales</taxon>
        <taxon>Fabaceae</taxon>
        <taxon>Papilionoideae</taxon>
        <taxon>50 kb inversion clade</taxon>
        <taxon>NPAAA clade</taxon>
        <taxon>indigoferoid/millettioid clade</taxon>
        <taxon>Phaseoleae</taxon>
        <taxon>Flemingia</taxon>
    </lineage>
</organism>
<protein>
    <submittedName>
        <fullName evidence="2">Uncharacterized protein</fullName>
    </submittedName>
</protein>
<sequence>MANKMSAVIVMGLVIISLICVASAISGTATYYTCRALRRISAAHPSITFLRLPPALCRPRHLRPCQLLHLRQSPRDRPLLHLCHGGRVLAADPRPLLLHLRAAILALCCHLPALHLQTMSSFRDMAGVELCLPGIAAALKTVNMPEPMLDRNDSTYWDMLEFCTQLPRATRWCVTPEAWG</sequence>
<proteinExistence type="predicted"/>
<gene>
    <name evidence="2" type="ORF">Fmac_031056</name>
</gene>
<evidence type="ECO:0000256" key="1">
    <source>
        <dbReference type="SAM" id="SignalP"/>
    </source>
</evidence>